<evidence type="ECO:0000256" key="1">
    <source>
        <dbReference type="SAM" id="MobiDB-lite"/>
    </source>
</evidence>
<reference evidence="4" key="1">
    <citation type="journal article" date="2019" name="Int. J. Syst. Evol. Microbiol.">
        <title>The Global Catalogue of Microorganisms (GCM) 10K type strain sequencing project: providing services to taxonomists for standard genome sequencing and annotation.</title>
        <authorList>
            <consortium name="The Broad Institute Genomics Platform"/>
            <consortium name="The Broad Institute Genome Sequencing Center for Infectious Disease"/>
            <person name="Wu L."/>
            <person name="Ma J."/>
        </authorList>
    </citation>
    <scope>NUCLEOTIDE SEQUENCE [LARGE SCALE GENOMIC DNA]</scope>
    <source>
        <strain evidence="4">JCM 4816</strain>
    </source>
</reference>
<feature type="signal peptide" evidence="2">
    <location>
        <begin position="1"/>
        <end position="22"/>
    </location>
</feature>
<feature type="chain" id="PRO_5047382620" description="Htaa domain-containing protein" evidence="2">
    <location>
        <begin position="23"/>
        <end position="191"/>
    </location>
</feature>
<keyword evidence="2" id="KW-0732">Signal</keyword>
<proteinExistence type="predicted"/>
<organism evidence="3 4">
    <name type="scientific">Streptacidiphilus monticola</name>
    <dbReference type="NCBI Taxonomy" id="2161674"/>
    <lineage>
        <taxon>Bacteria</taxon>
        <taxon>Bacillati</taxon>
        <taxon>Actinomycetota</taxon>
        <taxon>Actinomycetes</taxon>
        <taxon>Kitasatosporales</taxon>
        <taxon>Streptomycetaceae</taxon>
        <taxon>Streptacidiphilus</taxon>
    </lineage>
</organism>
<dbReference type="EMBL" id="JBHSQJ010000254">
    <property type="protein sequence ID" value="MFC5911820.1"/>
    <property type="molecule type" value="Genomic_DNA"/>
</dbReference>
<evidence type="ECO:0000313" key="3">
    <source>
        <dbReference type="EMBL" id="MFC5911820.1"/>
    </source>
</evidence>
<feature type="region of interest" description="Disordered" evidence="1">
    <location>
        <begin position="91"/>
        <end position="116"/>
    </location>
</feature>
<protein>
    <recommendedName>
        <fullName evidence="5">Htaa domain-containing protein</fullName>
    </recommendedName>
</protein>
<dbReference type="Proteomes" id="UP001596174">
    <property type="component" value="Unassembled WGS sequence"/>
</dbReference>
<accession>A0ABW1GAL2</accession>
<name>A0ABW1GAL2_9ACTN</name>
<comment type="caution">
    <text evidence="3">The sequence shown here is derived from an EMBL/GenBank/DDBJ whole genome shotgun (WGS) entry which is preliminary data.</text>
</comment>
<keyword evidence="4" id="KW-1185">Reference proteome</keyword>
<gene>
    <name evidence="3" type="ORF">ACFP3V_32020</name>
</gene>
<evidence type="ECO:0008006" key="5">
    <source>
        <dbReference type="Google" id="ProtNLM"/>
    </source>
</evidence>
<evidence type="ECO:0000256" key="2">
    <source>
        <dbReference type="SAM" id="SignalP"/>
    </source>
</evidence>
<sequence>MATAGLVLAGLSATTAPSTASAATAAGSPPASAPLTQGQARARALATGKPVQVDAATTDHSTLTANPDGSFTLTQTLMPVRKWTGSGWEKLDPTLKRNPDGSITTTATTSGLTLSPGGTAPLATMVDRGRTLALTLPLTLPAPVLSGPTATYGNVLPGVDLVATATAQGAFSEVLVVKNATAAANPRLKTL</sequence>
<feature type="non-terminal residue" evidence="3">
    <location>
        <position position="191"/>
    </location>
</feature>
<evidence type="ECO:0000313" key="4">
    <source>
        <dbReference type="Proteomes" id="UP001596174"/>
    </source>
</evidence>
<feature type="compositionally biased region" description="Low complexity" evidence="1">
    <location>
        <begin position="104"/>
        <end position="116"/>
    </location>
</feature>